<name>A0A9P3PP81_LYOSH</name>
<feature type="region of interest" description="Disordered" evidence="1">
    <location>
        <begin position="335"/>
        <end position="383"/>
    </location>
</feature>
<feature type="compositionally biased region" description="Pro residues" evidence="1">
    <location>
        <begin position="336"/>
        <end position="345"/>
    </location>
</feature>
<evidence type="ECO:0000313" key="2">
    <source>
        <dbReference type="EMBL" id="GLB38999.1"/>
    </source>
</evidence>
<keyword evidence="3" id="KW-1185">Reference proteome</keyword>
<sequence>MTRICAPPAHVFPLLAGGNERALPSLHSLELVLPLELYFLKTYKSILSQVVVALEANLRTDSIMPSLIVNFDTEFLWSPIEDCMRYTLDEYLMTAVGSKTVFELPEEMVITGFSSARFSSEVVFVLLPRWLGLFKGLKYLTFSSMGVKPPIYAPARIIRAIHKHCPYIETVTIKGTRHDVTRLLKEKGPILAAAGQNKKLADDVCNFGEHSVSITVQREKKGALEVLTDLSSLRPRSAAQPIEHISCRLPSAPCHRFIIYEFFQQFHQVILSLPSVNSVTLDLTGASFIPLTVKSASETCRIHWTVLVISLLQAICARSCTTLTVHGGAFLSELTLPPPPPPPLLPSADDDGNDSDDGNDHRSRPQRPQPPWYPLPPPPSQTTAHLERLELDSVALSTSPIRYWLYHSIQEQPSGKPLSHLLISHTPSRPTPALTLEVPALAHAVFSDLTALTLACPAPRATSTLTLTTTTLNPHADPNAALPLPAYIPAILHALPQLTTLELDGTCPAQPIAARPPTMARLKQLAAPAEYIAWLLPEGGGTGAGAGEWGRR</sequence>
<feature type="compositionally biased region" description="Acidic residues" evidence="1">
    <location>
        <begin position="348"/>
        <end position="357"/>
    </location>
</feature>
<proteinExistence type="predicted"/>
<dbReference type="Proteomes" id="UP001063166">
    <property type="component" value="Unassembled WGS sequence"/>
</dbReference>
<dbReference type="EMBL" id="BRPK01000006">
    <property type="protein sequence ID" value="GLB38999.1"/>
    <property type="molecule type" value="Genomic_DNA"/>
</dbReference>
<gene>
    <name evidence="2" type="ORF">LshimejAT787_0601610</name>
</gene>
<feature type="compositionally biased region" description="Pro residues" evidence="1">
    <location>
        <begin position="367"/>
        <end position="380"/>
    </location>
</feature>
<evidence type="ECO:0000256" key="1">
    <source>
        <dbReference type="SAM" id="MobiDB-lite"/>
    </source>
</evidence>
<evidence type="ECO:0000313" key="3">
    <source>
        <dbReference type="Proteomes" id="UP001063166"/>
    </source>
</evidence>
<accession>A0A9P3PP81</accession>
<reference evidence="2" key="1">
    <citation type="submission" date="2022-07" db="EMBL/GenBank/DDBJ databases">
        <title>The genome of Lyophyllum shimeji provides insight into the initial evolution of ectomycorrhizal fungal genome.</title>
        <authorList>
            <person name="Kobayashi Y."/>
            <person name="Shibata T."/>
            <person name="Hirakawa H."/>
            <person name="Shigenobu S."/>
            <person name="Nishiyama T."/>
            <person name="Yamada A."/>
            <person name="Hasebe M."/>
            <person name="Kawaguchi M."/>
        </authorList>
    </citation>
    <scope>NUCLEOTIDE SEQUENCE</scope>
    <source>
        <strain evidence="2">AT787</strain>
    </source>
</reference>
<comment type="caution">
    <text evidence="2">The sequence shown here is derived from an EMBL/GenBank/DDBJ whole genome shotgun (WGS) entry which is preliminary data.</text>
</comment>
<dbReference type="AlphaFoldDB" id="A0A9P3PP81"/>
<protein>
    <submittedName>
        <fullName evidence="2">Uncharacterized protein</fullName>
    </submittedName>
</protein>
<organism evidence="2 3">
    <name type="scientific">Lyophyllum shimeji</name>
    <name type="common">Hon-shimeji</name>
    <name type="synonym">Tricholoma shimeji</name>
    <dbReference type="NCBI Taxonomy" id="47721"/>
    <lineage>
        <taxon>Eukaryota</taxon>
        <taxon>Fungi</taxon>
        <taxon>Dikarya</taxon>
        <taxon>Basidiomycota</taxon>
        <taxon>Agaricomycotina</taxon>
        <taxon>Agaricomycetes</taxon>
        <taxon>Agaricomycetidae</taxon>
        <taxon>Agaricales</taxon>
        <taxon>Tricholomatineae</taxon>
        <taxon>Lyophyllaceae</taxon>
        <taxon>Lyophyllum</taxon>
    </lineage>
</organism>